<proteinExistence type="predicted"/>
<keyword evidence="1" id="KW-0812">Transmembrane</keyword>
<feature type="transmembrane region" description="Helical" evidence="1">
    <location>
        <begin position="77"/>
        <end position="107"/>
    </location>
</feature>
<comment type="caution">
    <text evidence="2">The sequence shown here is derived from an EMBL/GenBank/DDBJ whole genome shotgun (WGS) entry which is preliminary data.</text>
</comment>
<name>A0ABQ1QXQ8_9ALTE</name>
<evidence type="ECO:0008006" key="4">
    <source>
        <dbReference type="Google" id="ProtNLM"/>
    </source>
</evidence>
<organism evidence="2 3">
    <name type="scientific">Lacimicrobium alkaliphilum</name>
    <dbReference type="NCBI Taxonomy" id="1526571"/>
    <lineage>
        <taxon>Bacteria</taxon>
        <taxon>Pseudomonadati</taxon>
        <taxon>Pseudomonadota</taxon>
        <taxon>Gammaproteobacteria</taxon>
        <taxon>Alteromonadales</taxon>
        <taxon>Alteromonadaceae</taxon>
        <taxon>Lacimicrobium</taxon>
    </lineage>
</organism>
<feature type="transmembrane region" description="Helical" evidence="1">
    <location>
        <begin position="12"/>
        <end position="32"/>
    </location>
</feature>
<evidence type="ECO:0000313" key="3">
    <source>
        <dbReference type="Proteomes" id="UP000614272"/>
    </source>
</evidence>
<dbReference type="EMBL" id="BMGJ01000001">
    <property type="protein sequence ID" value="GGD49003.1"/>
    <property type="molecule type" value="Genomic_DNA"/>
</dbReference>
<feature type="transmembrane region" description="Helical" evidence="1">
    <location>
        <begin position="44"/>
        <end position="65"/>
    </location>
</feature>
<evidence type="ECO:0000256" key="1">
    <source>
        <dbReference type="SAM" id="Phobius"/>
    </source>
</evidence>
<dbReference type="Pfam" id="PF11911">
    <property type="entry name" value="DUF3429"/>
    <property type="match status" value="1"/>
</dbReference>
<dbReference type="InterPro" id="IPR021836">
    <property type="entry name" value="DUF3429"/>
</dbReference>
<protein>
    <recommendedName>
        <fullName evidence="4">DUF3429 domain-containing protein</fullName>
    </recommendedName>
</protein>
<gene>
    <name evidence="2" type="ORF">GCM10011357_01270</name>
</gene>
<reference evidence="3" key="1">
    <citation type="journal article" date="2019" name="Int. J. Syst. Evol. Microbiol.">
        <title>The Global Catalogue of Microorganisms (GCM) 10K type strain sequencing project: providing services to taxonomists for standard genome sequencing and annotation.</title>
        <authorList>
            <consortium name="The Broad Institute Genomics Platform"/>
            <consortium name="The Broad Institute Genome Sequencing Center for Infectious Disease"/>
            <person name="Wu L."/>
            <person name="Ma J."/>
        </authorList>
    </citation>
    <scope>NUCLEOTIDE SEQUENCE [LARGE SCALE GENOMIC DNA]</scope>
    <source>
        <strain evidence="3">CGMCC 1.12923</strain>
    </source>
</reference>
<dbReference type="Proteomes" id="UP000614272">
    <property type="component" value="Unassembled WGS sequence"/>
</dbReference>
<evidence type="ECO:0000313" key="2">
    <source>
        <dbReference type="EMBL" id="GGD49003.1"/>
    </source>
</evidence>
<keyword evidence="1" id="KW-1133">Transmembrane helix</keyword>
<accession>A0ABQ1QXQ8</accession>
<feature type="transmembrane region" description="Helical" evidence="1">
    <location>
        <begin position="127"/>
        <end position="146"/>
    </location>
</feature>
<keyword evidence="1" id="KW-0472">Membrane</keyword>
<sequence>MAAERPVAIHPALRILGYAGLIPFVILPLIYWQPWWPSELHAVVLFQLYSCLILGFMAGVLWPVLYQAETSLQRGVWAVSIVVASFVSFVLLAQAALLIQAGLFLLLRLYEVHQQLDKVFPTGYAVLRNRLTAIVIVCHLWLFLLVSG</sequence>
<keyword evidence="3" id="KW-1185">Reference proteome</keyword>
<dbReference type="RefSeq" id="WP_180237093.1">
    <property type="nucleotide sequence ID" value="NZ_BMGJ01000001.1"/>
</dbReference>